<feature type="transmembrane region" description="Helical" evidence="7">
    <location>
        <begin position="28"/>
        <end position="50"/>
    </location>
</feature>
<feature type="transmembrane region" description="Helical" evidence="7">
    <location>
        <begin position="274"/>
        <end position="293"/>
    </location>
</feature>
<evidence type="ECO:0000256" key="2">
    <source>
        <dbReference type="ARBA" id="ARBA00022475"/>
    </source>
</evidence>
<organism evidence="9 10">
    <name type="scientific">Nocardioides dubius</name>
    <dbReference type="NCBI Taxonomy" id="317019"/>
    <lineage>
        <taxon>Bacteria</taxon>
        <taxon>Bacillati</taxon>
        <taxon>Actinomycetota</taxon>
        <taxon>Actinomycetes</taxon>
        <taxon>Propionibacteriales</taxon>
        <taxon>Nocardioidaceae</taxon>
        <taxon>Nocardioides</taxon>
    </lineage>
</organism>
<feature type="transmembrane region" description="Helical" evidence="7">
    <location>
        <begin position="62"/>
        <end position="86"/>
    </location>
</feature>
<evidence type="ECO:0000313" key="9">
    <source>
        <dbReference type="EMBL" id="GAA1107012.1"/>
    </source>
</evidence>
<evidence type="ECO:0000259" key="8">
    <source>
        <dbReference type="Pfam" id="PF06808"/>
    </source>
</evidence>
<gene>
    <name evidence="9" type="ORF">GCM10009668_28610</name>
</gene>
<dbReference type="Proteomes" id="UP001501581">
    <property type="component" value="Unassembled WGS sequence"/>
</dbReference>
<evidence type="ECO:0000256" key="5">
    <source>
        <dbReference type="ARBA" id="ARBA00022989"/>
    </source>
</evidence>
<evidence type="ECO:0000256" key="4">
    <source>
        <dbReference type="ARBA" id="ARBA00022692"/>
    </source>
</evidence>
<sequence>MTTEVSERPAPAAADGPAPSMVTGLRSWSIFSIGLGTVAACTIGMFLPLVPEAIGLLGCVMMLALIFLRMPVALAMMIPSLLGLYALRGTMLVESTMATMPYGETATWSLSVIPMFVLMGLLLWKAGLTDSIYSAAQRWLGWVPGGLAVGTNLAGAGLASVSGSSVGMTYTLARIGIPEMLKAGYDKRMAIGAVIVAGLPGQLIPPSIMLVIYAGIAEVPVGPQLMAGIGPGVLVAVMFTIMIVALAIMRPAWSGADTRLAVRSETTWPDRFRSLLPIWPLPVLVALIIWGTLSGTFTATESGASAALLSLLITLWWRRKDGPFRAVADAAVATISSVGAIFFMLIGVEMLSRMMVLTGITNGFSEWVESMDLNRTTFLLMMLVVYIVLGTFLEPLPMLVLTVPILIPTLENLEISLLWFGVFAVFMGELAVVSPPVGILSFIIYSIVKDPEVNGGQRITLGDVFVAAAWFLPMAIIVSLLLIFFPEIATTIPDLTSG</sequence>
<keyword evidence="6 7" id="KW-0472">Membrane</keyword>
<feature type="transmembrane region" description="Helical" evidence="7">
    <location>
        <begin position="418"/>
        <end position="444"/>
    </location>
</feature>
<evidence type="ECO:0000256" key="3">
    <source>
        <dbReference type="ARBA" id="ARBA00022519"/>
    </source>
</evidence>
<keyword evidence="3" id="KW-0997">Cell inner membrane</keyword>
<feature type="transmembrane region" description="Helical" evidence="7">
    <location>
        <begin position="106"/>
        <end position="124"/>
    </location>
</feature>
<dbReference type="PANTHER" id="PTHR33362">
    <property type="entry name" value="SIALIC ACID TRAP TRANSPORTER PERMEASE PROTEIN SIAT-RELATED"/>
    <property type="match status" value="1"/>
</dbReference>
<protein>
    <submittedName>
        <fullName evidence="9">TRAP transporter large permease</fullName>
    </submittedName>
</protein>
<dbReference type="PANTHER" id="PTHR33362:SF5">
    <property type="entry name" value="C4-DICARBOXYLATE TRAP TRANSPORTER LARGE PERMEASE PROTEIN DCTM"/>
    <property type="match status" value="1"/>
</dbReference>
<evidence type="ECO:0000256" key="6">
    <source>
        <dbReference type="ARBA" id="ARBA00023136"/>
    </source>
</evidence>
<keyword evidence="5 7" id="KW-1133">Transmembrane helix</keyword>
<evidence type="ECO:0000256" key="7">
    <source>
        <dbReference type="SAM" id="Phobius"/>
    </source>
</evidence>
<dbReference type="EMBL" id="BAAALG010000011">
    <property type="protein sequence ID" value="GAA1107012.1"/>
    <property type="molecule type" value="Genomic_DNA"/>
</dbReference>
<dbReference type="InterPro" id="IPR010656">
    <property type="entry name" value="DctM"/>
</dbReference>
<keyword evidence="2" id="KW-1003">Cell membrane</keyword>
<feature type="transmembrane region" description="Helical" evidence="7">
    <location>
        <begin position="464"/>
        <end position="485"/>
    </location>
</feature>
<feature type="transmembrane region" description="Helical" evidence="7">
    <location>
        <begin position="378"/>
        <end position="406"/>
    </location>
</feature>
<dbReference type="RefSeq" id="WP_343995481.1">
    <property type="nucleotide sequence ID" value="NZ_BAAALG010000011.1"/>
</dbReference>
<dbReference type="Pfam" id="PF06808">
    <property type="entry name" value="DctM"/>
    <property type="match status" value="1"/>
</dbReference>
<comment type="subcellular location">
    <subcellularLocation>
        <location evidence="1">Cell inner membrane</location>
        <topology evidence="1">Multi-pass membrane protein</topology>
    </subcellularLocation>
</comment>
<comment type="caution">
    <text evidence="9">The sequence shown here is derived from an EMBL/GenBank/DDBJ whole genome shotgun (WGS) entry which is preliminary data.</text>
</comment>
<keyword evidence="10" id="KW-1185">Reference proteome</keyword>
<dbReference type="InterPro" id="IPR004681">
    <property type="entry name" value="TRAP_DctM"/>
</dbReference>
<feature type="transmembrane region" description="Helical" evidence="7">
    <location>
        <begin position="228"/>
        <end position="253"/>
    </location>
</feature>
<evidence type="ECO:0000313" key="10">
    <source>
        <dbReference type="Proteomes" id="UP001501581"/>
    </source>
</evidence>
<accession>A0ABN1TX47</accession>
<feature type="transmembrane region" description="Helical" evidence="7">
    <location>
        <begin position="326"/>
        <end position="348"/>
    </location>
</feature>
<name>A0ABN1TX47_9ACTN</name>
<proteinExistence type="predicted"/>
<evidence type="ECO:0000256" key="1">
    <source>
        <dbReference type="ARBA" id="ARBA00004429"/>
    </source>
</evidence>
<feature type="transmembrane region" description="Helical" evidence="7">
    <location>
        <begin position="190"/>
        <end position="216"/>
    </location>
</feature>
<feature type="domain" description="TRAP C4-dicarboxylate transport system permease DctM subunit" evidence="8">
    <location>
        <begin position="60"/>
        <end position="488"/>
    </location>
</feature>
<reference evidence="9 10" key="1">
    <citation type="journal article" date="2019" name="Int. J. Syst. Evol. Microbiol.">
        <title>The Global Catalogue of Microorganisms (GCM) 10K type strain sequencing project: providing services to taxonomists for standard genome sequencing and annotation.</title>
        <authorList>
            <consortium name="The Broad Institute Genomics Platform"/>
            <consortium name="The Broad Institute Genome Sequencing Center for Infectious Disease"/>
            <person name="Wu L."/>
            <person name="Ma J."/>
        </authorList>
    </citation>
    <scope>NUCLEOTIDE SEQUENCE [LARGE SCALE GENOMIC DNA]</scope>
    <source>
        <strain evidence="9 10">JCM 13008</strain>
    </source>
</reference>
<keyword evidence="4 7" id="KW-0812">Transmembrane</keyword>